<evidence type="ECO:0000259" key="3">
    <source>
        <dbReference type="Pfam" id="PF05368"/>
    </source>
</evidence>
<dbReference type="Proteomes" id="UP000775872">
    <property type="component" value="Unassembled WGS sequence"/>
</dbReference>
<dbReference type="Gene3D" id="3.40.50.720">
    <property type="entry name" value="NAD(P)-binding Rossmann-like Domain"/>
    <property type="match status" value="1"/>
</dbReference>
<gene>
    <name evidence="4" type="ORF">CSOL1703_00018112</name>
</gene>
<keyword evidence="2" id="KW-0521">NADP</keyword>
<accession>A0A9P0EMP6</accession>
<evidence type="ECO:0000256" key="2">
    <source>
        <dbReference type="ARBA" id="ARBA00022857"/>
    </source>
</evidence>
<dbReference type="InterPro" id="IPR036291">
    <property type="entry name" value="NAD(P)-bd_dom_sf"/>
</dbReference>
<dbReference type="Pfam" id="PF05368">
    <property type="entry name" value="NmrA"/>
    <property type="match status" value="1"/>
</dbReference>
<evidence type="ECO:0000256" key="1">
    <source>
        <dbReference type="ARBA" id="ARBA00006328"/>
    </source>
</evidence>
<dbReference type="Gene3D" id="3.90.25.10">
    <property type="entry name" value="UDP-galactose 4-epimerase, domain 1"/>
    <property type="match status" value="1"/>
</dbReference>
<dbReference type="EMBL" id="CABFOC020000065">
    <property type="protein sequence ID" value="CAH0056871.1"/>
    <property type="molecule type" value="Genomic_DNA"/>
</dbReference>
<dbReference type="OrthoDB" id="3358371at2759"/>
<comment type="caution">
    <text evidence="4">The sequence shown here is derived from an EMBL/GenBank/DDBJ whole genome shotgun (WGS) entry which is preliminary data.</text>
</comment>
<evidence type="ECO:0000313" key="4">
    <source>
        <dbReference type="EMBL" id="CAH0056871.1"/>
    </source>
</evidence>
<evidence type="ECO:0000313" key="5">
    <source>
        <dbReference type="Proteomes" id="UP000775872"/>
    </source>
</evidence>
<dbReference type="AlphaFoldDB" id="A0A9P0EMP6"/>
<dbReference type="InterPro" id="IPR008030">
    <property type="entry name" value="NmrA-like"/>
</dbReference>
<organism evidence="4 5">
    <name type="scientific">Clonostachys solani</name>
    <dbReference type="NCBI Taxonomy" id="160281"/>
    <lineage>
        <taxon>Eukaryota</taxon>
        <taxon>Fungi</taxon>
        <taxon>Dikarya</taxon>
        <taxon>Ascomycota</taxon>
        <taxon>Pezizomycotina</taxon>
        <taxon>Sordariomycetes</taxon>
        <taxon>Hypocreomycetidae</taxon>
        <taxon>Hypocreales</taxon>
        <taxon>Bionectriaceae</taxon>
        <taxon>Clonostachys</taxon>
    </lineage>
</organism>
<name>A0A9P0EMP6_9HYPO</name>
<feature type="domain" description="NmrA-like" evidence="3">
    <location>
        <begin position="6"/>
        <end position="264"/>
    </location>
</feature>
<protein>
    <recommendedName>
        <fullName evidence="3">NmrA-like domain-containing protein</fullName>
    </recommendedName>
</protein>
<keyword evidence="5" id="KW-1185">Reference proteome</keyword>
<dbReference type="PANTHER" id="PTHR42748:SF26">
    <property type="entry name" value="NMRA-LIKE DOMAIN-CONTAINING PROTEIN"/>
    <property type="match status" value="1"/>
</dbReference>
<proteinExistence type="inferred from homology"/>
<sequence>MSPEKPLLVVCGATGNQGGSVINYFLSQPSNAYTLRGITRDPSSAKSQALAAQGVEMVAGDFSDPSSLDSAFKGAAAIFGVNDFWVYFRNAEKRGEAEAKGKDWGALSRDNDTQEIKNIIDAASRVPTLERFVLASMANSNKLSGGKYAECYHFEGKAIAEDYGRESQPELWKKTSVLYVGFYLENYLGPMSAFFLPTLNKKQNCLVLNLGDFLPSVSWPWCAAIDDTGVLVAGLLRSPSGQRVIGNREWLTMLDITKILAELVDATDVEVASESVSFDMGDPLVTTDNMHMIGFSAEFGYDGHLAGNEVTEPSELGISLPSVKEWFQQHDWASKIQTME</sequence>
<comment type="similarity">
    <text evidence="1">Belongs to the NmrA-type oxidoreductase family.</text>
</comment>
<reference evidence="4" key="1">
    <citation type="submission" date="2021-10" db="EMBL/GenBank/DDBJ databases">
        <authorList>
            <person name="Piombo E."/>
        </authorList>
    </citation>
    <scope>NUCLEOTIDE SEQUENCE</scope>
</reference>
<dbReference type="GO" id="GO:0005634">
    <property type="term" value="C:nucleus"/>
    <property type="evidence" value="ECO:0007669"/>
    <property type="project" value="TreeGrafter"/>
</dbReference>
<dbReference type="SUPFAM" id="SSF51735">
    <property type="entry name" value="NAD(P)-binding Rossmann-fold domains"/>
    <property type="match status" value="1"/>
</dbReference>
<dbReference type="InterPro" id="IPR051164">
    <property type="entry name" value="NmrA-like_oxidored"/>
</dbReference>
<dbReference type="PANTHER" id="PTHR42748">
    <property type="entry name" value="NITROGEN METABOLITE REPRESSION PROTEIN NMRA FAMILY MEMBER"/>
    <property type="match status" value="1"/>
</dbReference>